<dbReference type="Proteomes" id="UP001227268">
    <property type="component" value="Unassembled WGS sequence"/>
</dbReference>
<sequence length="698" mass="77260">MSQFKSSRRPQTQSRGVATPRLDTTTSSVGPLPDQKFHAEGYELDYFAEEDGGFESDEDKDVFAFERPVTAAARKMSDRVLQPSVLVRASQEDDIKDWQLVSPVDSGFGPKRSTSPSGVSVKPSLLTTTSSYDVTNTTDGGFTTDVAKDSDIYIAKTAGGKQAHRMRCFMRRDPLEAIPGSRDGVSRDTTELAGTTTVPDGFPTRGDGRGNLFPRWKTEVATERGVRCDEAEEEDSPYEEVRASVSNIDDPEMPALTWRVWFLGLFFLISRSALETVLQFRSPSASLPLLSIQLFVYPLGKLLAWLMPLKKYKLPRYLGGCSLDLNPGPFNIKENTLIIIMANIVVCPALQATTAGEIFLGADLHTGFMIFFVLGAQLAGMSLAGLGQRLLVEPASMIWPYNLVITTFLNTFHAEEDVQPGRMTRFRFFLIAFVGAFAYYFLPESRVVNQLFGVATGLGMGVLTFDWTQILYVGSPLMVPWWVQAHAIVGFVVFYWILCPIFYYSNVWYTAYMPMSTGGIMDRFGAPYNITSILNDTRVGCLNETAYHAYSPVYISVTFAMTLTLAFALATAAVVHTLLYHGPAIWRAIRSKQVAKPDIHAKLMRSYPTIPFWWFGGLWVIGFTLSIAGIQVFRTGCPVYMLLVSFLIPLVYFVPAGYLLATASQSLAINVMSQLLPGYIVPGNAVANMVDTTSPLSR</sequence>
<keyword evidence="2" id="KW-1185">Reference proteome</keyword>
<dbReference type="EMBL" id="JASBWT010000018">
    <property type="protein sequence ID" value="KAJ9096772.1"/>
    <property type="molecule type" value="Genomic_DNA"/>
</dbReference>
<protein>
    <submittedName>
        <fullName evidence="1">Uncharacterized protein</fullName>
    </submittedName>
</protein>
<comment type="caution">
    <text evidence="1">The sequence shown here is derived from an EMBL/GenBank/DDBJ whole genome shotgun (WGS) entry which is preliminary data.</text>
</comment>
<evidence type="ECO:0000313" key="2">
    <source>
        <dbReference type="Proteomes" id="UP001227268"/>
    </source>
</evidence>
<name>A0ACC2VBU6_9TREE</name>
<evidence type="ECO:0000313" key="1">
    <source>
        <dbReference type="EMBL" id="KAJ9096772.1"/>
    </source>
</evidence>
<reference evidence="1" key="1">
    <citation type="submission" date="2023-04" db="EMBL/GenBank/DDBJ databases">
        <title>Draft Genome sequencing of Naganishia species isolated from polar environments using Oxford Nanopore Technology.</title>
        <authorList>
            <person name="Leo P."/>
            <person name="Venkateswaran K."/>
        </authorList>
    </citation>
    <scope>NUCLEOTIDE SEQUENCE</scope>
    <source>
        <strain evidence="1">MNA-CCFEE 5423</strain>
    </source>
</reference>
<accession>A0ACC2VBU6</accession>
<organism evidence="1 2">
    <name type="scientific">Naganishia friedmannii</name>
    <dbReference type="NCBI Taxonomy" id="89922"/>
    <lineage>
        <taxon>Eukaryota</taxon>
        <taxon>Fungi</taxon>
        <taxon>Dikarya</taxon>
        <taxon>Basidiomycota</taxon>
        <taxon>Agaricomycotina</taxon>
        <taxon>Tremellomycetes</taxon>
        <taxon>Filobasidiales</taxon>
        <taxon>Filobasidiaceae</taxon>
        <taxon>Naganishia</taxon>
    </lineage>
</organism>
<gene>
    <name evidence="1" type="ORF">QFC21_005042</name>
</gene>
<proteinExistence type="predicted"/>